<dbReference type="InterPro" id="IPR005467">
    <property type="entry name" value="His_kinase_dom"/>
</dbReference>
<keyword evidence="9" id="KW-0843">Virulence</keyword>
<evidence type="ECO:0000256" key="7">
    <source>
        <dbReference type="ARBA" id="ARBA00022777"/>
    </source>
</evidence>
<name>A0ABV0GZS4_PAENI</name>
<dbReference type="Gene3D" id="1.10.287.130">
    <property type="match status" value="1"/>
</dbReference>
<evidence type="ECO:0000313" key="13">
    <source>
        <dbReference type="EMBL" id="MEO3943649.1"/>
    </source>
</evidence>
<evidence type="ECO:0000256" key="10">
    <source>
        <dbReference type="SAM" id="MobiDB-lite"/>
    </source>
</evidence>
<keyword evidence="5" id="KW-0597">Phosphoprotein</keyword>
<keyword evidence="11" id="KW-0812">Transmembrane</keyword>
<evidence type="ECO:0000256" key="1">
    <source>
        <dbReference type="ARBA" id="ARBA00000085"/>
    </source>
</evidence>
<accession>A0ABV0GZS4</accession>
<dbReference type="PANTHER" id="PTHR44936">
    <property type="entry name" value="SENSOR PROTEIN CREC"/>
    <property type="match status" value="1"/>
</dbReference>
<dbReference type="PANTHER" id="PTHR44936:SF9">
    <property type="entry name" value="SENSOR PROTEIN CREC"/>
    <property type="match status" value="1"/>
</dbReference>
<feature type="compositionally biased region" description="Polar residues" evidence="10">
    <location>
        <begin position="469"/>
        <end position="479"/>
    </location>
</feature>
<evidence type="ECO:0000256" key="6">
    <source>
        <dbReference type="ARBA" id="ARBA00022679"/>
    </source>
</evidence>
<keyword evidence="14" id="KW-1185">Reference proteome</keyword>
<evidence type="ECO:0000259" key="12">
    <source>
        <dbReference type="PROSITE" id="PS50109"/>
    </source>
</evidence>
<dbReference type="EMBL" id="JBBMFV010000004">
    <property type="protein sequence ID" value="MEO3943649.1"/>
    <property type="molecule type" value="Genomic_DNA"/>
</dbReference>
<evidence type="ECO:0000256" key="5">
    <source>
        <dbReference type="ARBA" id="ARBA00022553"/>
    </source>
</evidence>
<gene>
    <name evidence="13" type="ORF">V3C41_21505</name>
</gene>
<evidence type="ECO:0000256" key="3">
    <source>
        <dbReference type="ARBA" id="ARBA00012438"/>
    </source>
</evidence>
<dbReference type="SUPFAM" id="SSF55874">
    <property type="entry name" value="ATPase domain of HSP90 chaperone/DNA topoisomerase II/histidine kinase"/>
    <property type="match status" value="1"/>
</dbReference>
<dbReference type="InterPro" id="IPR036097">
    <property type="entry name" value="HisK_dim/P_sf"/>
</dbReference>
<dbReference type="Pfam" id="PF00512">
    <property type="entry name" value="HisKA"/>
    <property type="match status" value="1"/>
</dbReference>
<keyword evidence="6" id="KW-0808">Transferase</keyword>
<dbReference type="PRINTS" id="PR00344">
    <property type="entry name" value="BCTRLSENSOR"/>
</dbReference>
<feature type="domain" description="Histidine kinase" evidence="12">
    <location>
        <begin position="165"/>
        <end position="403"/>
    </location>
</feature>
<comment type="subcellular location">
    <subcellularLocation>
        <location evidence="2">Cell membrane</location>
        <topology evidence="2">Multi-pass membrane protein</topology>
    </subcellularLocation>
</comment>
<evidence type="ECO:0000256" key="2">
    <source>
        <dbReference type="ARBA" id="ARBA00004651"/>
    </source>
</evidence>
<feature type="region of interest" description="Disordered" evidence="10">
    <location>
        <begin position="410"/>
        <end position="485"/>
    </location>
</feature>
<feature type="transmembrane region" description="Helical" evidence="11">
    <location>
        <begin position="40"/>
        <end position="65"/>
    </location>
</feature>
<proteinExistence type="predicted"/>
<dbReference type="InterPro" id="IPR003661">
    <property type="entry name" value="HisK_dim/P_dom"/>
</dbReference>
<evidence type="ECO:0000256" key="4">
    <source>
        <dbReference type="ARBA" id="ARBA00022475"/>
    </source>
</evidence>
<keyword evidence="7" id="KW-0418">Kinase</keyword>
<dbReference type="Pfam" id="PF02518">
    <property type="entry name" value="HATPase_c"/>
    <property type="match status" value="1"/>
</dbReference>
<feature type="compositionally biased region" description="Low complexity" evidence="10">
    <location>
        <begin position="297"/>
        <end position="306"/>
    </location>
</feature>
<keyword evidence="11" id="KW-1133">Transmembrane helix</keyword>
<dbReference type="SMART" id="SM00388">
    <property type="entry name" value="HisKA"/>
    <property type="match status" value="1"/>
</dbReference>
<protein>
    <recommendedName>
        <fullName evidence="3">histidine kinase</fullName>
        <ecNumber evidence="3">2.7.13.3</ecNumber>
    </recommendedName>
</protein>
<dbReference type="InterPro" id="IPR004358">
    <property type="entry name" value="Sig_transdc_His_kin-like_C"/>
</dbReference>
<dbReference type="InterPro" id="IPR003594">
    <property type="entry name" value="HATPase_dom"/>
</dbReference>
<feature type="transmembrane region" description="Helical" evidence="11">
    <location>
        <begin position="71"/>
        <end position="91"/>
    </location>
</feature>
<evidence type="ECO:0000256" key="8">
    <source>
        <dbReference type="ARBA" id="ARBA00023012"/>
    </source>
</evidence>
<feature type="region of interest" description="Disordered" evidence="10">
    <location>
        <begin position="297"/>
        <end position="317"/>
    </location>
</feature>
<organism evidence="13 14">
    <name type="scientific">Paenarthrobacter nicotinovorans</name>
    <name type="common">Arthrobacter nicotinovorans</name>
    <dbReference type="NCBI Taxonomy" id="29320"/>
    <lineage>
        <taxon>Bacteria</taxon>
        <taxon>Bacillati</taxon>
        <taxon>Actinomycetota</taxon>
        <taxon>Actinomycetes</taxon>
        <taxon>Micrococcales</taxon>
        <taxon>Micrococcaceae</taxon>
        <taxon>Paenarthrobacter</taxon>
    </lineage>
</organism>
<keyword evidence="11" id="KW-0472">Membrane</keyword>
<dbReference type="PROSITE" id="PS50109">
    <property type="entry name" value="HIS_KIN"/>
    <property type="match status" value="1"/>
</dbReference>
<keyword evidence="13" id="KW-0067">ATP-binding</keyword>
<feature type="transmembrane region" description="Helical" evidence="11">
    <location>
        <begin position="6"/>
        <end position="28"/>
    </location>
</feature>
<dbReference type="InterPro" id="IPR050980">
    <property type="entry name" value="2C_sensor_his_kinase"/>
</dbReference>
<keyword evidence="4" id="KW-1003">Cell membrane</keyword>
<comment type="caution">
    <text evidence="13">The sequence shown here is derived from an EMBL/GenBank/DDBJ whole genome shotgun (WGS) entry which is preliminary data.</text>
</comment>
<evidence type="ECO:0000313" key="14">
    <source>
        <dbReference type="Proteomes" id="UP001448614"/>
    </source>
</evidence>
<dbReference type="GO" id="GO:0005524">
    <property type="term" value="F:ATP binding"/>
    <property type="evidence" value="ECO:0007669"/>
    <property type="project" value="UniProtKB-KW"/>
</dbReference>
<feature type="compositionally biased region" description="Low complexity" evidence="10">
    <location>
        <begin position="410"/>
        <end position="420"/>
    </location>
</feature>
<dbReference type="SUPFAM" id="SSF47384">
    <property type="entry name" value="Homodimeric domain of signal transducing histidine kinase"/>
    <property type="match status" value="1"/>
</dbReference>
<dbReference type="InterPro" id="IPR036890">
    <property type="entry name" value="HATPase_C_sf"/>
</dbReference>
<keyword evidence="13" id="KW-0547">Nucleotide-binding</keyword>
<comment type="catalytic activity">
    <reaction evidence="1">
        <text>ATP + protein L-histidine = ADP + protein N-phospho-L-histidine.</text>
        <dbReference type="EC" id="2.7.13.3"/>
    </reaction>
</comment>
<feature type="compositionally biased region" description="Polar residues" evidence="10">
    <location>
        <begin position="426"/>
        <end position="443"/>
    </location>
</feature>
<dbReference type="CDD" id="cd00082">
    <property type="entry name" value="HisKA"/>
    <property type="match status" value="1"/>
</dbReference>
<evidence type="ECO:0000256" key="9">
    <source>
        <dbReference type="ARBA" id="ARBA00023026"/>
    </source>
</evidence>
<dbReference type="RefSeq" id="WP_238324911.1">
    <property type="nucleotide sequence ID" value="NZ_JBBMFV010000004.1"/>
</dbReference>
<dbReference type="Proteomes" id="UP001448614">
    <property type="component" value="Unassembled WGS sequence"/>
</dbReference>
<sequence>MEGSELWTILAWVLFWAVLIGAATLLSLRLLRRASVLAQICLVVVATVAVLVAGMVSAFNAMFISARDLEVMWYILAMASAVAVALSLMLGAGVSRNAARLVDAARRLGRGETLDHAGEGRGSAPAMTSELAELAQELEASSRRLAESREREAAIETARRELVSWISHDLRTPLASMRAMTEALEDGMASDVPGYYRKIIGQTEQMTAMVNDLLELSKIQAGTLRLRAEPLDLYDLVSDALSDLAPLAAQRGITLDGGGDRECMAVADGPSLARAVRNILLNAITYSRPGTEVHVSVGRGSVGSDSVGEDSTAREGTENDWRAVVAVQDQCGGIPAEDLPHLFETGWQKDPARGAAEGLQGSYSGAGIGLSMVAGIVKAHGGSVTVENVDGGCRFALSLPAGPLPAGPLAEGPLTAAPPASGSKPAVSSQVDPLQAVPSQAVPSQAVPLQADQGPAAFLPAREVPPSSLPVSTGTSTEQRPGGDA</sequence>
<evidence type="ECO:0000256" key="11">
    <source>
        <dbReference type="SAM" id="Phobius"/>
    </source>
</evidence>
<keyword evidence="8" id="KW-0902">Two-component regulatory system</keyword>
<dbReference type="EC" id="2.7.13.3" evidence="3"/>
<dbReference type="Gene3D" id="3.30.565.10">
    <property type="entry name" value="Histidine kinase-like ATPase, C-terminal domain"/>
    <property type="match status" value="1"/>
</dbReference>
<reference evidence="13 14" key="1">
    <citation type="journal article" date="2024" name="Appl. Microbiol. Biotechnol.">
        <title>Biosynthetic gene clusters with biotechnological applications in novel Antarctic isolates from Actinomycetota.</title>
        <authorList>
            <person name="Bruna P."/>
            <person name="Nunez-Montero K."/>
            <person name="Contreras M.J."/>
            <person name="Leal K."/>
            <person name="Garcia M."/>
            <person name="Abanto M."/>
            <person name="Barrientos L."/>
        </authorList>
    </citation>
    <scope>NUCLEOTIDE SEQUENCE [LARGE SCALE GENOMIC DNA]</scope>
    <source>
        <strain evidence="13 14">Se16.17</strain>
    </source>
</reference>
<dbReference type="SMART" id="SM00387">
    <property type="entry name" value="HATPase_c"/>
    <property type="match status" value="1"/>
</dbReference>